<dbReference type="Proteomes" id="UP001362999">
    <property type="component" value="Unassembled WGS sequence"/>
</dbReference>
<evidence type="ECO:0000313" key="2">
    <source>
        <dbReference type="EMBL" id="KAK7006589.1"/>
    </source>
</evidence>
<reference evidence="2 3" key="1">
    <citation type="journal article" date="2024" name="J Genomics">
        <title>Draft genome sequencing and assembly of Favolaschia claudopus CIRM-BRFM 2984 isolated from oak limbs.</title>
        <authorList>
            <person name="Navarro D."/>
            <person name="Drula E."/>
            <person name="Chaduli D."/>
            <person name="Cazenave R."/>
            <person name="Ahrendt S."/>
            <person name="Wang J."/>
            <person name="Lipzen A."/>
            <person name="Daum C."/>
            <person name="Barry K."/>
            <person name="Grigoriev I.V."/>
            <person name="Favel A."/>
            <person name="Rosso M.N."/>
            <person name="Martin F."/>
        </authorList>
    </citation>
    <scope>NUCLEOTIDE SEQUENCE [LARGE SCALE GENOMIC DNA]</scope>
    <source>
        <strain evidence="2 3">CIRM-BRFM 2984</strain>
    </source>
</reference>
<name>A0AAW0ACL8_9AGAR</name>
<evidence type="ECO:0000256" key="1">
    <source>
        <dbReference type="SAM" id="MobiDB-lite"/>
    </source>
</evidence>
<keyword evidence="3" id="KW-1185">Reference proteome</keyword>
<dbReference type="AlphaFoldDB" id="A0AAW0ACL8"/>
<dbReference type="EMBL" id="JAWWNJ010000075">
    <property type="protein sequence ID" value="KAK7006589.1"/>
    <property type="molecule type" value="Genomic_DNA"/>
</dbReference>
<protein>
    <submittedName>
        <fullName evidence="2">Uncharacterized protein</fullName>
    </submittedName>
</protein>
<comment type="caution">
    <text evidence="2">The sequence shown here is derived from an EMBL/GenBank/DDBJ whole genome shotgun (WGS) entry which is preliminary data.</text>
</comment>
<proteinExistence type="predicted"/>
<sequence length="233" mass="26155">MSVCTKTSRPSRPQNADDVRRETHLRLRCPAVSSFPHADCSSYDEFLPFSTPQLQLDALRLQETSRPSTTARAVENADASAPVLGQFSTPDVLRLRDVEARAPRHRLFAAERDVCRLPTSMTGTTHAPPCPLRRLAPSSPEALRLQETPSALGSTVGRRSTTASALPPHRVALVTASIDKMSAILHLRDFHSRSRRLARHFSIERDALRLQKMLRPRGLHAARSRWRHRKRVV</sequence>
<feature type="region of interest" description="Disordered" evidence="1">
    <location>
        <begin position="1"/>
        <end position="20"/>
    </location>
</feature>
<organism evidence="2 3">
    <name type="scientific">Favolaschia claudopus</name>
    <dbReference type="NCBI Taxonomy" id="2862362"/>
    <lineage>
        <taxon>Eukaryota</taxon>
        <taxon>Fungi</taxon>
        <taxon>Dikarya</taxon>
        <taxon>Basidiomycota</taxon>
        <taxon>Agaricomycotina</taxon>
        <taxon>Agaricomycetes</taxon>
        <taxon>Agaricomycetidae</taxon>
        <taxon>Agaricales</taxon>
        <taxon>Marasmiineae</taxon>
        <taxon>Mycenaceae</taxon>
        <taxon>Favolaschia</taxon>
    </lineage>
</organism>
<gene>
    <name evidence="2" type="ORF">R3P38DRAFT_3213903</name>
</gene>
<accession>A0AAW0ACL8</accession>
<feature type="compositionally biased region" description="Polar residues" evidence="1">
    <location>
        <begin position="1"/>
        <end position="14"/>
    </location>
</feature>
<evidence type="ECO:0000313" key="3">
    <source>
        <dbReference type="Proteomes" id="UP001362999"/>
    </source>
</evidence>